<dbReference type="SUPFAM" id="SSF53756">
    <property type="entry name" value="UDP-Glycosyltransferase/glycogen phosphorylase"/>
    <property type="match status" value="1"/>
</dbReference>
<dbReference type="PANTHER" id="PTHR45947:SF3">
    <property type="entry name" value="SULFOQUINOVOSYL TRANSFERASE SQD2"/>
    <property type="match status" value="1"/>
</dbReference>
<comment type="caution">
    <text evidence="3">The sequence shown here is derived from an EMBL/GenBank/DDBJ whole genome shotgun (WGS) entry which is preliminary data.</text>
</comment>
<dbReference type="AlphaFoldDB" id="A0A1F4WK07"/>
<reference evidence="3 4" key="1">
    <citation type="journal article" date="2016" name="Nat. Commun.">
        <title>Thousands of microbial genomes shed light on interconnected biogeochemical processes in an aquifer system.</title>
        <authorList>
            <person name="Anantharaman K."/>
            <person name="Brown C.T."/>
            <person name="Hug L.A."/>
            <person name="Sharon I."/>
            <person name="Castelle C.J."/>
            <person name="Probst A.J."/>
            <person name="Thomas B.C."/>
            <person name="Singh A."/>
            <person name="Wilkins M.J."/>
            <person name="Karaoz U."/>
            <person name="Brodie E.L."/>
            <person name="Williams K.H."/>
            <person name="Hubbard S.S."/>
            <person name="Banfield J.F."/>
        </authorList>
    </citation>
    <scope>NUCLEOTIDE SEQUENCE [LARGE SCALE GENOMIC DNA]</scope>
</reference>
<feature type="domain" description="Glycosyltransferase subfamily 4-like N-terminal" evidence="2">
    <location>
        <begin position="12"/>
        <end position="176"/>
    </location>
</feature>
<dbReference type="InterPro" id="IPR028098">
    <property type="entry name" value="Glyco_trans_4-like_N"/>
</dbReference>
<evidence type="ECO:0008006" key="5">
    <source>
        <dbReference type="Google" id="ProtNLM"/>
    </source>
</evidence>
<dbReference type="Proteomes" id="UP000179113">
    <property type="component" value="Unassembled WGS sequence"/>
</dbReference>
<evidence type="ECO:0000313" key="4">
    <source>
        <dbReference type="Proteomes" id="UP000179113"/>
    </source>
</evidence>
<evidence type="ECO:0000313" key="3">
    <source>
        <dbReference type="EMBL" id="OGC69764.1"/>
    </source>
</evidence>
<accession>A0A1F4WK07</accession>
<evidence type="ECO:0000259" key="1">
    <source>
        <dbReference type="Pfam" id="PF00534"/>
    </source>
</evidence>
<dbReference type="EMBL" id="MEWA01000018">
    <property type="protein sequence ID" value="OGC69764.1"/>
    <property type="molecule type" value="Genomic_DNA"/>
</dbReference>
<dbReference type="Pfam" id="PF13439">
    <property type="entry name" value="Glyco_transf_4"/>
    <property type="match status" value="1"/>
</dbReference>
<dbReference type="Gene3D" id="3.40.50.2000">
    <property type="entry name" value="Glycogen Phosphorylase B"/>
    <property type="match status" value="2"/>
</dbReference>
<name>A0A1F4WK07_UNCKA</name>
<feature type="domain" description="Glycosyl transferase family 1" evidence="1">
    <location>
        <begin position="190"/>
        <end position="339"/>
    </location>
</feature>
<organism evidence="3 4">
    <name type="scientific">candidate division WWE3 bacterium RIFOXYC1_FULL_39_7</name>
    <dbReference type="NCBI Taxonomy" id="1802643"/>
    <lineage>
        <taxon>Bacteria</taxon>
        <taxon>Katanobacteria</taxon>
    </lineage>
</organism>
<proteinExistence type="predicted"/>
<dbReference type="GO" id="GO:0016757">
    <property type="term" value="F:glycosyltransferase activity"/>
    <property type="evidence" value="ECO:0007669"/>
    <property type="project" value="InterPro"/>
</dbReference>
<gene>
    <name evidence="3" type="ORF">A2415_04790</name>
</gene>
<dbReference type="InterPro" id="IPR001296">
    <property type="entry name" value="Glyco_trans_1"/>
</dbReference>
<protein>
    <recommendedName>
        <fullName evidence="5">Glycosyltransferase subfamily 4-like N-terminal domain-containing protein</fullName>
    </recommendedName>
</protein>
<evidence type="ECO:0000259" key="2">
    <source>
        <dbReference type="Pfam" id="PF13439"/>
    </source>
</evidence>
<dbReference type="Pfam" id="PF00534">
    <property type="entry name" value="Glycos_transf_1"/>
    <property type="match status" value="1"/>
</dbReference>
<dbReference type="PANTHER" id="PTHR45947">
    <property type="entry name" value="SULFOQUINOVOSYL TRANSFERASE SQD2"/>
    <property type="match status" value="1"/>
</dbReference>
<dbReference type="InterPro" id="IPR050194">
    <property type="entry name" value="Glycosyltransferase_grp1"/>
</dbReference>
<sequence>MNILYTLDSGNFGGMEKHVLDLVEGMVAKGHFVFVWCREGELVDAYKSKGARVFIKKLHFDIDPFYILELIIFLKKHKIQVVHSHELKAASNALLAASIAGVRARITHVHTPISEWEESVPVKRLIRPFVIFWYSFLVNLLSFSEIALTESRKTVKIKEGIRPKKLRVIHNGIDLRKYEDLQSRSGEYRQEILQRYKVPSSAFILGNVSRMSQEKGHSILINAFAKLVKSGDISDNFYLLLAGGGVLENELRDLTKNLGIADKVIITGVFNEEDHVKFYATIDLFVFPTLAEGFGYVLVEAMSSRHPVVCSDLEVLKEVAGNTVKYFKTGDMDDLYIKIVETYKLFKSQNYVLDEAYNRVKNEYSLEKFVDKYEMLYREAQ</sequence>